<gene>
    <name evidence="3" type="ORF">AFUS01_LOCUS34025</name>
</gene>
<dbReference type="OrthoDB" id="8289341at2759"/>
<keyword evidence="4" id="KW-1185">Reference proteome</keyword>
<evidence type="ECO:0000313" key="4">
    <source>
        <dbReference type="Proteomes" id="UP000708208"/>
    </source>
</evidence>
<feature type="region of interest" description="Disordered" evidence="2">
    <location>
        <begin position="614"/>
        <end position="641"/>
    </location>
</feature>
<reference evidence="3" key="1">
    <citation type="submission" date="2021-06" db="EMBL/GenBank/DDBJ databases">
        <authorList>
            <person name="Hodson N. C."/>
            <person name="Mongue J. A."/>
            <person name="Jaron S. K."/>
        </authorList>
    </citation>
    <scope>NUCLEOTIDE SEQUENCE</scope>
</reference>
<organism evidence="3 4">
    <name type="scientific">Allacma fusca</name>
    <dbReference type="NCBI Taxonomy" id="39272"/>
    <lineage>
        <taxon>Eukaryota</taxon>
        <taxon>Metazoa</taxon>
        <taxon>Ecdysozoa</taxon>
        <taxon>Arthropoda</taxon>
        <taxon>Hexapoda</taxon>
        <taxon>Collembola</taxon>
        <taxon>Symphypleona</taxon>
        <taxon>Sminthuridae</taxon>
        <taxon>Allacma</taxon>
    </lineage>
</organism>
<feature type="compositionally biased region" description="Low complexity" evidence="2">
    <location>
        <begin position="578"/>
        <end position="600"/>
    </location>
</feature>
<comment type="caution">
    <text evidence="3">The sequence shown here is derived from an EMBL/GenBank/DDBJ whole genome shotgun (WGS) entry which is preliminary data.</text>
</comment>
<feature type="region of interest" description="Disordered" evidence="2">
    <location>
        <begin position="158"/>
        <end position="197"/>
    </location>
</feature>
<keyword evidence="1" id="KW-0175">Coiled coil</keyword>
<feature type="region of interest" description="Disordered" evidence="2">
    <location>
        <begin position="263"/>
        <end position="285"/>
    </location>
</feature>
<feature type="compositionally biased region" description="Low complexity" evidence="2">
    <location>
        <begin position="263"/>
        <end position="282"/>
    </location>
</feature>
<sequence length="717" mass="81294">MSYCEIICDQCKLSLALPGPFARAIHDDIYITACRHLFHFGCLYRLYINSTTRTEQGAQCVPCPHPSCKQMILGSDSFFVDQSLRIFQVLNTDSRVQSLVNQLALQRDYITRIEMVMINENIELKNQLEEYRREHFNLMTRYNLLLDHQIGNLFSNIRPRINSSNNPQPSSSQTASVMPQSSTSNSDVPQFTSPPPLWRQFQNSAQPLFAKPQASCDSALIQRPEPVETPIPTIVTPRQQTVHAGSLTQPIISQLKYVDVVGTPSTSSDSSRASGSGISTTSDRVAPTTLRSKIFPPKPKKGTSADKRLFHKNYRARFGSDSAEIEPFYPINSYPHGFTAAGYEILDDAYIIVFLAYNILIMGDGHADGIARYLSVSKPYENLVDIEMYRRDLLASELLLYLETFLKLPKRIMMSIGNFDIQRGTSYGQFFNIFQAIILLFKKLKVQELIILPLIPHKKVNQEQFSEINRALNYDWERTLGARITRIPHIFEEFHTDRAGIDQYGPFYPSNQYANVLLALRNELIPDVLPRHSTSQSPRPPTPDVEIPPNNILPLLPLDLRIPRICLTPVKIDPPPTTTSSTKLSQTTTLSTPSTSSCSSRTDLVVQSVQISTEKNANNLGKKGKPRRVERRKREEEESLVRNVRRRTDPIVRMVEEAIEQVEKTSMPPVNVPRDRAARMFASDSRSSLNDHRTPSRDDEIKKEEAEKETNLSGQNQ</sequence>
<proteinExistence type="predicted"/>
<feature type="compositionally biased region" description="Polar residues" evidence="2">
    <location>
        <begin position="174"/>
        <end position="191"/>
    </location>
</feature>
<feature type="coiled-coil region" evidence="1">
    <location>
        <begin position="114"/>
        <end position="141"/>
    </location>
</feature>
<feature type="compositionally biased region" description="Basic and acidic residues" evidence="2">
    <location>
        <begin position="632"/>
        <end position="641"/>
    </location>
</feature>
<feature type="compositionally biased region" description="Low complexity" evidence="2">
    <location>
        <begin position="158"/>
        <end position="173"/>
    </location>
</feature>
<feature type="region of interest" description="Disordered" evidence="2">
    <location>
        <begin position="570"/>
        <end position="602"/>
    </location>
</feature>
<evidence type="ECO:0000256" key="1">
    <source>
        <dbReference type="SAM" id="Coils"/>
    </source>
</evidence>
<evidence type="ECO:0008006" key="5">
    <source>
        <dbReference type="Google" id="ProtNLM"/>
    </source>
</evidence>
<evidence type="ECO:0000256" key="2">
    <source>
        <dbReference type="SAM" id="MobiDB-lite"/>
    </source>
</evidence>
<dbReference type="AlphaFoldDB" id="A0A8J2L1Q8"/>
<feature type="region of interest" description="Disordered" evidence="2">
    <location>
        <begin position="664"/>
        <end position="717"/>
    </location>
</feature>
<evidence type="ECO:0000313" key="3">
    <source>
        <dbReference type="EMBL" id="CAG7823833.1"/>
    </source>
</evidence>
<dbReference type="Proteomes" id="UP000708208">
    <property type="component" value="Unassembled WGS sequence"/>
</dbReference>
<feature type="compositionally biased region" description="Basic and acidic residues" evidence="2">
    <location>
        <begin position="689"/>
        <end position="710"/>
    </location>
</feature>
<feature type="region of interest" description="Disordered" evidence="2">
    <location>
        <begin position="530"/>
        <end position="550"/>
    </location>
</feature>
<accession>A0A8J2L1Q8</accession>
<dbReference type="EMBL" id="CAJVCH010530732">
    <property type="protein sequence ID" value="CAG7823833.1"/>
    <property type="molecule type" value="Genomic_DNA"/>
</dbReference>
<name>A0A8J2L1Q8_9HEXA</name>
<feature type="compositionally biased region" description="Basic residues" evidence="2">
    <location>
        <begin position="622"/>
        <end position="631"/>
    </location>
</feature>
<protein>
    <recommendedName>
        <fullName evidence="5">RING-type domain-containing protein</fullName>
    </recommendedName>
</protein>